<protein>
    <submittedName>
        <fullName evidence="2">DUF1080 domain-containing protein</fullName>
    </submittedName>
</protein>
<dbReference type="Proteomes" id="UP001304300">
    <property type="component" value="Chromosome"/>
</dbReference>
<dbReference type="Gene3D" id="2.60.120.560">
    <property type="entry name" value="Exo-inulinase, domain 1"/>
    <property type="match status" value="1"/>
</dbReference>
<keyword evidence="3" id="KW-1185">Reference proteome</keyword>
<dbReference type="GO" id="GO:0016787">
    <property type="term" value="F:hydrolase activity"/>
    <property type="evidence" value="ECO:0007669"/>
    <property type="project" value="InterPro"/>
</dbReference>
<feature type="domain" description="3-keto-alpha-glucoside-1,2-lyase/3-keto-2-hydroxy-glucal hydratase" evidence="1">
    <location>
        <begin position="49"/>
        <end position="238"/>
    </location>
</feature>
<dbReference type="RefSeq" id="WP_317835352.1">
    <property type="nucleotide sequence ID" value="NZ_CP136920.1"/>
</dbReference>
<evidence type="ECO:0000313" key="2">
    <source>
        <dbReference type="EMBL" id="WOO42822.1"/>
    </source>
</evidence>
<evidence type="ECO:0000259" key="1">
    <source>
        <dbReference type="Pfam" id="PF06439"/>
    </source>
</evidence>
<dbReference type="EMBL" id="CP136920">
    <property type="protein sequence ID" value="WOO42822.1"/>
    <property type="molecule type" value="Genomic_DNA"/>
</dbReference>
<sequence length="241" mass="26873">MSDYLIKVLSFTLCVTSLCCLPVMGAKDGGTDLILEEGIDGFREPVGEWVIVGDVSKDTENGKLLVSEPGSGVVMNGATGKTKHLFTKEEHGDVEVHVEFMVPEKSNSGVYFQGRYEIQVLDSWGVENPHHYHCGGIYQRWVDDKGFEGRPPRVNAAKKPGEWQTYDIIFRAPRFDEDGNKIKNAVFEKVVHNGVVIHENEEVTGSTRAAAFRDEKPTGPLMFQGDHGPVAYRNLRIKHLD</sequence>
<evidence type="ECO:0000313" key="3">
    <source>
        <dbReference type="Proteomes" id="UP001304300"/>
    </source>
</evidence>
<name>A0AAQ3LCG5_9BACT</name>
<proteinExistence type="predicted"/>
<gene>
    <name evidence="2" type="ORF">RZN69_06935</name>
</gene>
<reference evidence="2 3" key="1">
    <citation type="submission" date="2023-10" db="EMBL/GenBank/DDBJ databases">
        <title>Rubellicoccus peritrichatus gen. nov., sp. nov., isolated from an algae of coral reef tank.</title>
        <authorList>
            <person name="Luo J."/>
        </authorList>
    </citation>
    <scope>NUCLEOTIDE SEQUENCE [LARGE SCALE GENOMIC DNA]</scope>
    <source>
        <strain evidence="2 3">CR14</strain>
    </source>
</reference>
<dbReference type="AlphaFoldDB" id="A0AAQ3LCG5"/>
<organism evidence="2 3">
    <name type="scientific">Rubellicoccus peritrichatus</name>
    <dbReference type="NCBI Taxonomy" id="3080537"/>
    <lineage>
        <taxon>Bacteria</taxon>
        <taxon>Pseudomonadati</taxon>
        <taxon>Verrucomicrobiota</taxon>
        <taxon>Opitutia</taxon>
        <taxon>Puniceicoccales</taxon>
        <taxon>Cerasicoccaceae</taxon>
        <taxon>Rubellicoccus</taxon>
    </lineage>
</organism>
<dbReference type="KEGG" id="puo:RZN69_06935"/>
<accession>A0AAQ3LCG5</accession>
<dbReference type="InterPro" id="IPR010496">
    <property type="entry name" value="AL/BT2_dom"/>
</dbReference>
<dbReference type="Pfam" id="PF06439">
    <property type="entry name" value="3keto-disac_hyd"/>
    <property type="match status" value="1"/>
</dbReference>